<dbReference type="GO" id="GO:0005739">
    <property type="term" value="C:mitochondrion"/>
    <property type="evidence" value="ECO:0007669"/>
    <property type="project" value="TreeGrafter"/>
</dbReference>
<keyword evidence="4" id="KW-0808">Transferase</keyword>
<organism evidence="4 5">
    <name type="scientific">Ophiocordyceps sinensis (strain Co18 / CGMCC 3.14243)</name>
    <name type="common">Yarsagumba caterpillar fungus</name>
    <name type="synonym">Hirsutella sinensis</name>
    <dbReference type="NCBI Taxonomy" id="911162"/>
    <lineage>
        <taxon>Eukaryota</taxon>
        <taxon>Fungi</taxon>
        <taxon>Dikarya</taxon>
        <taxon>Ascomycota</taxon>
        <taxon>Pezizomycotina</taxon>
        <taxon>Sordariomycetes</taxon>
        <taxon>Hypocreomycetidae</taxon>
        <taxon>Hypocreales</taxon>
        <taxon>Ophiocordycipitaceae</taxon>
        <taxon>Ophiocordyceps</taxon>
    </lineage>
</organism>
<comment type="similarity">
    <text evidence="1">Belongs to the AB hydrolase superfamily.</text>
</comment>
<dbReference type="InterPro" id="IPR000073">
    <property type="entry name" value="AB_hydrolase_1"/>
</dbReference>
<keyword evidence="2" id="KW-0378">Hydrolase</keyword>
<protein>
    <submittedName>
        <fullName evidence="4">Glycosyltransferase family 41 protein</fullName>
    </submittedName>
</protein>
<evidence type="ECO:0000256" key="1">
    <source>
        <dbReference type="ARBA" id="ARBA00008645"/>
    </source>
</evidence>
<dbReference type="EMBL" id="KE652366">
    <property type="protein sequence ID" value="EQL02038.1"/>
    <property type="molecule type" value="Genomic_DNA"/>
</dbReference>
<feature type="domain" description="AB hydrolase-1" evidence="3">
    <location>
        <begin position="65"/>
        <end position="298"/>
    </location>
</feature>
<name>T5AJN1_OPHSC</name>
<dbReference type="GO" id="GO:0052689">
    <property type="term" value="F:carboxylic ester hydrolase activity"/>
    <property type="evidence" value="ECO:0007669"/>
    <property type="project" value="TreeGrafter"/>
</dbReference>
<dbReference type="SUPFAM" id="SSF53474">
    <property type="entry name" value="alpha/beta-Hydrolases"/>
    <property type="match status" value="1"/>
</dbReference>
<dbReference type="InterPro" id="IPR029058">
    <property type="entry name" value="AB_hydrolase_fold"/>
</dbReference>
<dbReference type="PANTHER" id="PTHR46118:SF4">
    <property type="entry name" value="PROTEIN ABHD11"/>
    <property type="match status" value="1"/>
</dbReference>
<evidence type="ECO:0000313" key="4">
    <source>
        <dbReference type="EMBL" id="EQL02038.1"/>
    </source>
</evidence>
<proteinExistence type="inferred from homology"/>
<dbReference type="Proteomes" id="UP000019374">
    <property type="component" value="Unassembled WGS sequence"/>
</dbReference>
<reference evidence="4 5" key="1">
    <citation type="journal article" date="2013" name="Chin. Sci. Bull.">
        <title>Genome survey uncovers the secrets of sex and lifestyle in caterpillar fungus.</title>
        <authorList>
            <person name="Hu X."/>
            <person name="Zhang Y."/>
            <person name="Xiao G."/>
            <person name="Zheng P."/>
            <person name="Xia Y."/>
            <person name="Zhang X."/>
            <person name="St Leger R.J."/>
            <person name="Liu X."/>
            <person name="Wang C."/>
        </authorList>
    </citation>
    <scope>NUCLEOTIDE SEQUENCE [LARGE SCALE GENOMIC DNA]</scope>
    <source>
        <strain evidence="5">Co18 / CGMCC 3.14243</strain>
        <tissue evidence="4">Fruit-body</tissue>
    </source>
</reference>
<dbReference type="HOGENOM" id="CLU_020336_53_0_1"/>
<accession>T5AJN1</accession>
<evidence type="ECO:0000259" key="3">
    <source>
        <dbReference type="Pfam" id="PF00561"/>
    </source>
</evidence>
<dbReference type="ESTHER" id="ophsc-t5ajn1">
    <property type="family name" value="ABHD11-Acetyl_transferase"/>
</dbReference>
<sequence length="319" mass="36028">MGAFFPSRWRLCKCQCVLNNLSTSPFVFSHAIAISRGVHIEPVRPLAFDLHEPTASKTSEPNQAPIIFLHGLFGSKKNNRGISKALVRDLGTPVYALDLRNHGESPHHQRHDYRVMARDVLTFIQDHSLRNVAVIGHSMGAKTAMALALFWPEMVASLVSVDNAPVNVALNQDFAKYIHGMIEIQAANVTRQAEADRILQKYETSLPIRQFLLGNLYRPKGEDAQRFRVPLDILARSLDHLGDFPYADPSKRSFEKPALFVRGTKSRYITHEMLPTIKGFFPQFRLADIDAGHWLISEQPEAFRKGEVITRRTSVPRIV</sequence>
<dbReference type="Pfam" id="PF00561">
    <property type="entry name" value="Abhydrolase_1"/>
    <property type="match status" value="1"/>
</dbReference>
<gene>
    <name evidence="4" type="ORF">OCS_02251</name>
</gene>
<dbReference type="eggNOG" id="KOG2382">
    <property type="taxonomic scope" value="Eukaryota"/>
</dbReference>
<dbReference type="GO" id="GO:0016740">
    <property type="term" value="F:transferase activity"/>
    <property type="evidence" value="ECO:0007669"/>
    <property type="project" value="UniProtKB-KW"/>
</dbReference>
<dbReference type="AlphaFoldDB" id="T5AJN1"/>
<evidence type="ECO:0000256" key="2">
    <source>
        <dbReference type="ARBA" id="ARBA00022801"/>
    </source>
</evidence>
<dbReference type="FunFam" id="3.40.50.1820:FF:000039">
    <property type="entry name" value="Esterase ybfF"/>
    <property type="match status" value="1"/>
</dbReference>
<dbReference type="PANTHER" id="PTHR46118">
    <property type="entry name" value="PROTEIN ABHD11"/>
    <property type="match status" value="1"/>
</dbReference>
<dbReference type="Gene3D" id="3.40.50.1820">
    <property type="entry name" value="alpha/beta hydrolase"/>
    <property type="match status" value="1"/>
</dbReference>
<evidence type="ECO:0000313" key="5">
    <source>
        <dbReference type="Proteomes" id="UP000019374"/>
    </source>
</evidence>
<dbReference type="OrthoDB" id="8119704at2759"/>